<comment type="caution">
    <text evidence="1">The sequence shown here is derived from an EMBL/GenBank/DDBJ whole genome shotgun (WGS) entry which is preliminary data.</text>
</comment>
<evidence type="ECO:0000313" key="2">
    <source>
        <dbReference type="Proteomes" id="UP000003880"/>
    </source>
</evidence>
<gene>
    <name evidence="1" type="ORF">CIT292_10912</name>
</gene>
<sequence>MDQGYCAHSASKNGKKIIKGRGLYAGSTGEMKEYCEDVKFHL</sequence>
<accession>D4BJR7</accession>
<dbReference type="EMBL" id="ABWL02000026">
    <property type="protein sequence ID" value="EFE05933.1"/>
    <property type="molecule type" value="Genomic_DNA"/>
</dbReference>
<organism evidence="1 2">
    <name type="scientific">Citrobacter youngae ATCC 29220</name>
    <dbReference type="NCBI Taxonomy" id="500640"/>
    <lineage>
        <taxon>Bacteria</taxon>
        <taxon>Pseudomonadati</taxon>
        <taxon>Pseudomonadota</taxon>
        <taxon>Gammaproteobacteria</taxon>
        <taxon>Enterobacterales</taxon>
        <taxon>Enterobacteriaceae</taxon>
        <taxon>Citrobacter</taxon>
        <taxon>Citrobacter freundii complex</taxon>
    </lineage>
</organism>
<proteinExistence type="predicted"/>
<protein>
    <submittedName>
        <fullName evidence="1">Uncharacterized protein</fullName>
    </submittedName>
</protein>
<dbReference type="HOGENOM" id="CLU_3249269_0_0_6"/>
<reference evidence="1 2" key="1">
    <citation type="submission" date="2010-02" db="EMBL/GenBank/DDBJ databases">
        <authorList>
            <person name="Weinstock G."/>
            <person name="Sodergren E."/>
            <person name="Clifton S."/>
            <person name="Fulton L."/>
            <person name="Fulton B."/>
            <person name="Courtney L."/>
            <person name="Fronick C."/>
            <person name="Harrison M."/>
            <person name="Strong C."/>
            <person name="Farmer C."/>
            <person name="Delahaunty K."/>
            <person name="Markovic C."/>
            <person name="Hall O."/>
            <person name="Minx P."/>
            <person name="Tomlinson C."/>
            <person name="Mitreva M."/>
            <person name="Nelson J."/>
            <person name="Hou S."/>
            <person name="Wollam A."/>
            <person name="Pepin K.H."/>
            <person name="Johnson M."/>
            <person name="Bhonagiri V."/>
            <person name="Zhang X."/>
            <person name="Suruliraj S."/>
            <person name="Warren W."/>
            <person name="Chinwalla A."/>
            <person name="Mardis E.R."/>
            <person name="Wilson R.K."/>
        </authorList>
    </citation>
    <scope>NUCLEOTIDE SEQUENCE [LARGE SCALE GENOMIC DNA]</scope>
    <source>
        <strain evidence="1 2">ATCC 29220</strain>
    </source>
</reference>
<dbReference type="Proteomes" id="UP000003880">
    <property type="component" value="Unassembled WGS sequence"/>
</dbReference>
<dbReference type="AlphaFoldDB" id="D4BJR7"/>
<name>D4BJR7_9ENTR</name>
<evidence type="ECO:0000313" key="1">
    <source>
        <dbReference type="EMBL" id="EFE05933.1"/>
    </source>
</evidence>